<dbReference type="Gramene" id="GBG83671">
    <property type="protein sequence ID" value="GBG83671"/>
    <property type="gene ID" value="CBR_g37473"/>
</dbReference>
<proteinExistence type="predicted"/>
<name>A0A388LN18_CHABU</name>
<organism evidence="1 2">
    <name type="scientific">Chara braunii</name>
    <name type="common">Braun's stonewort</name>
    <dbReference type="NCBI Taxonomy" id="69332"/>
    <lineage>
        <taxon>Eukaryota</taxon>
        <taxon>Viridiplantae</taxon>
        <taxon>Streptophyta</taxon>
        <taxon>Charophyceae</taxon>
        <taxon>Charales</taxon>
        <taxon>Characeae</taxon>
        <taxon>Chara</taxon>
    </lineage>
</organism>
<dbReference type="EMBL" id="BFEA01000447">
    <property type="protein sequence ID" value="GBG83671.1"/>
    <property type="molecule type" value="Genomic_DNA"/>
</dbReference>
<sequence length="106" mass="11546">MEDSRQRLQDMVSLLSASTPPPPEVVGGAISVARWAETVLQQMLEVIWVLEGPAPELDELVDWRKVGALLSDCYELLDEGSEQGADMAKRSGEELSVTIFCSDGVP</sequence>
<reference evidence="1 2" key="1">
    <citation type="journal article" date="2018" name="Cell">
        <title>The Chara Genome: Secondary Complexity and Implications for Plant Terrestrialization.</title>
        <authorList>
            <person name="Nishiyama T."/>
            <person name="Sakayama H."/>
            <person name="Vries J.D."/>
            <person name="Buschmann H."/>
            <person name="Saint-Marcoux D."/>
            <person name="Ullrich K.K."/>
            <person name="Haas F.B."/>
            <person name="Vanderstraeten L."/>
            <person name="Becker D."/>
            <person name="Lang D."/>
            <person name="Vosolsobe S."/>
            <person name="Rombauts S."/>
            <person name="Wilhelmsson P.K.I."/>
            <person name="Janitza P."/>
            <person name="Kern R."/>
            <person name="Heyl A."/>
            <person name="Rumpler F."/>
            <person name="Villalobos L.I.A.C."/>
            <person name="Clay J.M."/>
            <person name="Skokan R."/>
            <person name="Toyoda A."/>
            <person name="Suzuki Y."/>
            <person name="Kagoshima H."/>
            <person name="Schijlen E."/>
            <person name="Tajeshwar N."/>
            <person name="Catarino B."/>
            <person name="Hetherington A.J."/>
            <person name="Saltykova A."/>
            <person name="Bonnot C."/>
            <person name="Breuninger H."/>
            <person name="Symeonidi A."/>
            <person name="Radhakrishnan G.V."/>
            <person name="Van Nieuwerburgh F."/>
            <person name="Deforce D."/>
            <person name="Chang C."/>
            <person name="Karol K.G."/>
            <person name="Hedrich R."/>
            <person name="Ulvskov P."/>
            <person name="Glockner G."/>
            <person name="Delwiche C.F."/>
            <person name="Petrasek J."/>
            <person name="Van de Peer Y."/>
            <person name="Friml J."/>
            <person name="Beilby M."/>
            <person name="Dolan L."/>
            <person name="Kohara Y."/>
            <person name="Sugano S."/>
            <person name="Fujiyama A."/>
            <person name="Delaux P.-M."/>
            <person name="Quint M."/>
            <person name="TheiBen G."/>
            <person name="Hagemann M."/>
            <person name="Harholt J."/>
            <person name="Dunand C."/>
            <person name="Zachgo S."/>
            <person name="Langdale J."/>
            <person name="Maumus F."/>
            <person name="Straeten D.V.D."/>
            <person name="Gould S.B."/>
            <person name="Rensing S.A."/>
        </authorList>
    </citation>
    <scope>NUCLEOTIDE SEQUENCE [LARGE SCALE GENOMIC DNA]</scope>
    <source>
        <strain evidence="1 2">S276</strain>
    </source>
</reference>
<comment type="caution">
    <text evidence="1">The sequence shown here is derived from an EMBL/GenBank/DDBJ whole genome shotgun (WGS) entry which is preliminary data.</text>
</comment>
<gene>
    <name evidence="1" type="ORF">CBR_g37473</name>
</gene>
<evidence type="ECO:0000313" key="2">
    <source>
        <dbReference type="Proteomes" id="UP000265515"/>
    </source>
</evidence>
<dbReference type="AlphaFoldDB" id="A0A388LN18"/>
<protein>
    <submittedName>
        <fullName evidence="1">Uncharacterized protein</fullName>
    </submittedName>
</protein>
<accession>A0A388LN18</accession>
<dbReference type="Proteomes" id="UP000265515">
    <property type="component" value="Unassembled WGS sequence"/>
</dbReference>
<keyword evidence="2" id="KW-1185">Reference proteome</keyword>
<evidence type="ECO:0000313" key="1">
    <source>
        <dbReference type="EMBL" id="GBG83671.1"/>
    </source>
</evidence>